<comment type="caution">
    <text evidence="10">The sequence shown here is derived from an EMBL/GenBank/DDBJ whole genome shotgun (WGS) entry which is preliminary data.</text>
</comment>
<dbReference type="EMBL" id="JASJQH010000104">
    <property type="protein sequence ID" value="KAK9767069.1"/>
    <property type="molecule type" value="Genomic_DNA"/>
</dbReference>
<feature type="region of interest" description="Disordered" evidence="8">
    <location>
        <begin position="99"/>
        <end position="123"/>
    </location>
</feature>
<protein>
    <recommendedName>
        <fullName evidence="9">Homeobox domain-containing protein</fullName>
    </recommendedName>
</protein>
<dbReference type="Proteomes" id="UP001479436">
    <property type="component" value="Unassembled WGS sequence"/>
</dbReference>
<feature type="compositionally biased region" description="Polar residues" evidence="8">
    <location>
        <begin position="102"/>
        <end position="123"/>
    </location>
</feature>
<dbReference type="PANTHER" id="PTHR45793">
    <property type="entry name" value="HOMEOBOX PROTEIN"/>
    <property type="match status" value="1"/>
</dbReference>
<dbReference type="InterPro" id="IPR001356">
    <property type="entry name" value="HD"/>
</dbReference>
<proteinExistence type="predicted"/>
<keyword evidence="11" id="KW-1185">Reference proteome</keyword>
<dbReference type="InterPro" id="IPR017970">
    <property type="entry name" value="Homeobox_CS"/>
</dbReference>
<evidence type="ECO:0000313" key="10">
    <source>
        <dbReference type="EMBL" id="KAK9767069.1"/>
    </source>
</evidence>
<accession>A0ABR2WZY2</accession>
<evidence type="ECO:0000256" key="6">
    <source>
        <dbReference type="PROSITE-ProRule" id="PRU00108"/>
    </source>
</evidence>
<evidence type="ECO:0000256" key="2">
    <source>
        <dbReference type="ARBA" id="ARBA00022473"/>
    </source>
</evidence>
<dbReference type="SMART" id="SM00389">
    <property type="entry name" value="HOX"/>
    <property type="match status" value="1"/>
</dbReference>
<keyword evidence="3 6" id="KW-0238">DNA-binding</keyword>
<gene>
    <name evidence="10" type="ORF">K7432_003417</name>
</gene>
<evidence type="ECO:0000256" key="8">
    <source>
        <dbReference type="SAM" id="MobiDB-lite"/>
    </source>
</evidence>
<sequence>MSLMATSPQNPQTSVQNTNNTPMFETFHQTPHGEFRTSFYNPFEVKHRKRTTRSQFSVLEKAFQENAKPNSTIRKELAQQLDMTPRGVQVWFQNRRAKAKNLGTSQTENSELSGDSGQEGTFSGINSSESNLFDLHQSLYDPSTAFSLNHESLNFSGVGLMLNDMKQNPLLSSRRKSCSRYTPLPQAPRTKRCGSLKVVTSESFDDIAANYQQARASKRSYSLDVPSLHVFQESKLYPSSINPTGSISPNLLTVTPALDMNGLQNYDPLSPVSQSQSHEQLTTPTDENFQQMLLQSSLAPPYSGARRNSCPPEFIASFDDLNFSTPNPHLSTIVEDEGLYMDQRNDLHDAYDMNLKFQGSGFPYLMDTPVSATGIDLSQPSPISAIRAHSIGTGLVNPTLTRINKPGRFNNRTYSEPIIHTPFSQELTNQLNMEMNNEFGLESDNFAHSISQAPNSNLYQSINFSDNCLDEPLFPAMKGRTRIPSKNSKISESLDFLNFDLNQTPAVHDQDCLEESLYFSNP</sequence>
<reference evidence="10 11" key="1">
    <citation type="submission" date="2023-04" db="EMBL/GenBank/DDBJ databases">
        <title>Genome of Basidiobolus ranarum AG-B5.</title>
        <authorList>
            <person name="Stajich J.E."/>
            <person name="Carter-House D."/>
            <person name="Gryganskyi A."/>
        </authorList>
    </citation>
    <scope>NUCLEOTIDE SEQUENCE [LARGE SCALE GENOMIC DNA]</scope>
    <source>
        <strain evidence="10 11">AG-B5</strain>
    </source>
</reference>
<evidence type="ECO:0000256" key="7">
    <source>
        <dbReference type="RuleBase" id="RU000682"/>
    </source>
</evidence>
<evidence type="ECO:0000313" key="11">
    <source>
        <dbReference type="Proteomes" id="UP001479436"/>
    </source>
</evidence>
<dbReference type="SUPFAM" id="SSF46689">
    <property type="entry name" value="Homeodomain-like"/>
    <property type="match status" value="1"/>
</dbReference>
<dbReference type="PROSITE" id="PS00027">
    <property type="entry name" value="HOMEOBOX_1"/>
    <property type="match status" value="1"/>
</dbReference>
<dbReference type="InterPro" id="IPR009057">
    <property type="entry name" value="Homeodomain-like_sf"/>
</dbReference>
<comment type="subcellular location">
    <subcellularLocation>
        <location evidence="1 6 7">Nucleus</location>
    </subcellularLocation>
</comment>
<keyword evidence="4 6" id="KW-0371">Homeobox</keyword>
<name>A0ABR2WZY2_9FUNG</name>
<feature type="domain" description="Homeobox" evidence="9">
    <location>
        <begin position="42"/>
        <end position="102"/>
    </location>
</feature>
<evidence type="ECO:0000256" key="5">
    <source>
        <dbReference type="ARBA" id="ARBA00023242"/>
    </source>
</evidence>
<feature type="DNA-binding region" description="Homeobox" evidence="6">
    <location>
        <begin position="44"/>
        <end position="103"/>
    </location>
</feature>
<keyword evidence="5 6" id="KW-0539">Nucleus</keyword>
<evidence type="ECO:0000256" key="3">
    <source>
        <dbReference type="ARBA" id="ARBA00023125"/>
    </source>
</evidence>
<organism evidence="10 11">
    <name type="scientific">Basidiobolus ranarum</name>
    <dbReference type="NCBI Taxonomy" id="34480"/>
    <lineage>
        <taxon>Eukaryota</taxon>
        <taxon>Fungi</taxon>
        <taxon>Fungi incertae sedis</taxon>
        <taxon>Zoopagomycota</taxon>
        <taxon>Entomophthoromycotina</taxon>
        <taxon>Basidiobolomycetes</taxon>
        <taxon>Basidiobolales</taxon>
        <taxon>Basidiobolaceae</taxon>
        <taxon>Basidiobolus</taxon>
    </lineage>
</organism>
<evidence type="ECO:0000256" key="1">
    <source>
        <dbReference type="ARBA" id="ARBA00004123"/>
    </source>
</evidence>
<evidence type="ECO:0000259" key="9">
    <source>
        <dbReference type="PROSITE" id="PS50071"/>
    </source>
</evidence>
<evidence type="ECO:0000256" key="4">
    <source>
        <dbReference type="ARBA" id="ARBA00023155"/>
    </source>
</evidence>
<dbReference type="Pfam" id="PF00046">
    <property type="entry name" value="Homeodomain"/>
    <property type="match status" value="1"/>
</dbReference>
<dbReference type="Gene3D" id="1.10.10.60">
    <property type="entry name" value="Homeodomain-like"/>
    <property type="match status" value="1"/>
</dbReference>
<dbReference type="PANTHER" id="PTHR45793:SF5">
    <property type="entry name" value="HOMEOTIC PROTEIN OCELLILESS"/>
    <property type="match status" value="1"/>
</dbReference>
<dbReference type="CDD" id="cd00086">
    <property type="entry name" value="homeodomain"/>
    <property type="match status" value="1"/>
</dbReference>
<dbReference type="PROSITE" id="PS50071">
    <property type="entry name" value="HOMEOBOX_2"/>
    <property type="match status" value="1"/>
</dbReference>
<keyword evidence="2" id="KW-0217">Developmental protein</keyword>